<feature type="domain" description="Endonuclease GajA/Old nuclease/RecF-like AAA" evidence="1">
    <location>
        <begin position="1"/>
        <end position="106"/>
    </location>
</feature>
<dbReference type="InterPro" id="IPR051396">
    <property type="entry name" value="Bact_Antivir_Def_Nuclease"/>
</dbReference>
<gene>
    <name evidence="3" type="ORF">CJ203_06615</name>
</gene>
<evidence type="ECO:0000313" key="4">
    <source>
        <dbReference type="Proteomes" id="UP000235836"/>
    </source>
</evidence>
<name>A0A2N6T4J0_9CORY</name>
<dbReference type="PANTHER" id="PTHR43581">
    <property type="entry name" value="ATP/GTP PHOSPHATASE"/>
    <property type="match status" value="1"/>
</dbReference>
<organism evidence="3 4">
    <name type="scientific">Corynebacterium tuscaniense</name>
    <dbReference type="NCBI Taxonomy" id="302449"/>
    <lineage>
        <taxon>Bacteria</taxon>
        <taxon>Bacillati</taxon>
        <taxon>Actinomycetota</taxon>
        <taxon>Actinomycetes</taxon>
        <taxon>Mycobacteriales</taxon>
        <taxon>Corynebacteriaceae</taxon>
        <taxon>Corynebacterium</taxon>
    </lineage>
</organism>
<dbReference type="SUPFAM" id="SSF52540">
    <property type="entry name" value="P-loop containing nucleoside triphosphate hydrolases"/>
    <property type="match status" value="1"/>
</dbReference>
<dbReference type="Pfam" id="PF13175">
    <property type="entry name" value="AAA_15"/>
    <property type="match status" value="2"/>
</dbReference>
<feature type="domain" description="Endonuclease GajA/Old nuclease/RecF-like AAA" evidence="1">
    <location>
        <begin position="239"/>
        <end position="410"/>
    </location>
</feature>
<dbReference type="InterPro" id="IPR034139">
    <property type="entry name" value="TOPRIM_OLD"/>
</dbReference>
<protein>
    <submittedName>
        <fullName evidence="3">Uncharacterized protein</fullName>
    </submittedName>
</protein>
<dbReference type="CDD" id="cd01026">
    <property type="entry name" value="TOPRIM_OLD"/>
    <property type="match status" value="1"/>
</dbReference>
<dbReference type="InterPro" id="IPR027417">
    <property type="entry name" value="P-loop_NTPase"/>
</dbReference>
<sequence length="679" mass="75852">MRIKRLQIENFRAIKNFDEEIGPYTAFIGYNGSGKSSILHAVKWFFEDFPLTTTDIFCQDDRENSLEPLSKVKVTVTFDNITDRDRENFGPYARGEEMVLTRINGADEVSKLYGDQMVYQPFQKIRDANGVNNKRQLIQKLMEADPAVADLDIPEKAPAKEIEAALEAWENDPINRGHLEPIRNEDANHFFGAVGSDKLKIHSGFVFIPAAPDLTGQFDVSGKGSALQLLLGDILKGAVTDSINEWTEKNQKVLNELELTVKQAAQHSLTDRATRVNHHLKNYLPNVQIDFEVGLQDWTPKASPSAQSKLRDGERDFVIERQGHGVQRAALLALLQATADIRTELKQDTIDNANPESTKIDPPSDPLIVFIEEPEVYQHPVQARMMARSFVKAARGSNIQFVLATHSPYFLDPTQIDHTFRVESAPNGSTVYRAKFCDALSPKQKMGELDKYFLETVTECLFSRAALVVEGDTERAIFDSMPCDANGTTLRDLGVAVAVAGGSKTLLDMAQLVHSFGVPVIVVRDGDSDCGIALESAKKRVEHQIRKEFGCAPDFKVEEHFELARQRCDQKLNSWKSDVMEFIKKASEIGFGGGLDEFEWGGGLQQGDCIVVLPHDLESELEKWPSFMNSADNFGLHKNTLRDNKKAGILARIASQSRSEDMPESLRKIMEKVSNLATH</sequence>
<dbReference type="RefSeq" id="WP_102724019.1">
    <property type="nucleotide sequence ID" value="NZ_PNHG01000008.1"/>
</dbReference>
<accession>A0A2N6T4J0</accession>
<feature type="domain" description="OLD protein-like TOPRIM" evidence="2">
    <location>
        <begin position="461"/>
        <end position="527"/>
    </location>
</feature>
<dbReference type="InterPro" id="IPR041685">
    <property type="entry name" value="AAA_GajA/Old/RecF-like"/>
</dbReference>
<evidence type="ECO:0000313" key="3">
    <source>
        <dbReference type="EMBL" id="PMC64227.1"/>
    </source>
</evidence>
<dbReference type="EMBL" id="PNHG01000008">
    <property type="protein sequence ID" value="PMC64227.1"/>
    <property type="molecule type" value="Genomic_DNA"/>
</dbReference>
<evidence type="ECO:0000259" key="1">
    <source>
        <dbReference type="Pfam" id="PF13175"/>
    </source>
</evidence>
<dbReference type="Proteomes" id="UP000235836">
    <property type="component" value="Unassembled WGS sequence"/>
</dbReference>
<comment type="caution">
    <text evidence="3">The sequence shown here is derived from an EMBL/GenBank/DDBJ whole genome shotgun (WGS) entry which is preliminary data.</text>
</comment>
<evidence type="ECO:0000259" key="2">
    <source>
        <dbReference type="Pfam" id="PF20469"/>
    </source>
</evidence>
<dbReference type="Gene3D" id="3.40.50.300">
    <property type="entry name" value="P-loop containing nucleotide triphosphate hydrolases"/>
    <property type="match status" value="2"/>
</dbReference>
<dbReference type="PANTHER" id="PTHR43581:SF2">
    <property type="entry name" value="EXCINUCLEASE ATPASE SUBUNIT"/>
    <property type="match status" value="1"/>
</dbReference>
<reference evidence="3 4" key="1">
    <citation type="submission" date="2017-09" db="EMBL/GenBank/DDBJ databases">
        <title>Bacterial strain isolated from the female urinary microbiota.</title>
        <authorList>
            <person name="Thomas-White K."/>
            <person name="Kumar N."/>
            <person name="Forster S."/>
            <person name="Putonti C."/>
            <person name="Lawley T."/>
            <person name="Wolfe A.J."/>
        </authorList>
    </citation>
    <scope>NUCLEOTIDE SEQUENCE [LARGE SCALE GENOMIC DNA]</scope>
    <source>
        <strain evidence="3 4">UMB0792</strain>
    </source>
</reference>
<proteinExistence type="predicted"/>
<dbReference type="Pfam" id="PF20469">
    <property type="entry name" value="OLD-like_TOPRIM"/>
    <property type="match status" value="1"/>
</dbReference>
<dbReference type="AlphaFoldDB" id="A0A2N6T4J0"/>
<keyword evidence="4" id="KW-1185">Reference proteome</keyword>